<dbReference type="EMBL" id="CSAE01000017">
    <property type="protein sequence ID" value="COV01814.1"/>
    <property type="molecule type" value="Genomic_DNA"/>
</dbReference>
<protein>
    <submittedName>
        <fullName evidence="1">Uncharacterized protein</fullName>
    </submittedName>
</protein>
<reference evidence="2" key="1">
    <citation type="submission" date="2015-03" db="EMBL/GenBank/DDBJ databases">
        <authorList>
            <consortium name="Pathogen Informatics"/>
        </authorList>
    </citation>
    <scope>NUCLEOTIDE SEQUENCE [LARGE SCALE GENOMIC DNA]</scope>
    <source>
        <strain evidence="2">K00500041</strain>
    </source>
</reference>
<sequence>MSVGLGNVRQARWEIFALITAPMDGVGIIPRLTGNAAGHSSSRSSQRFRSTSIRWCRTRTTSMVPSPVTR</sequence>
<dbReference type="AlphaFoldDB" id="A0A0U0QKB7"/>
<name>A0A0U0QKB7_MYCTX</name>
<dbReference type="Proteomes" id="UP000038802">
    <property type="component" value="Unassembled WGS sequence"/>
</dbReference>
<proteinExistence type="predicted"/>
<evidence type="ECO:0000313" key="1">
    <source>
        <dbReference type="EMBL" id="COV01814.1"/>
    </source>
</evidence>
<evidence type="ECO:0000313" key="2">
    <source>
        <dbReference type="Proteomes" id="UP000038802"/>
    </source>
</evidence>
<organism evidence="1 2">
    <name type="scientific">Mycobacterium tuberculosis</name>
    <dbReference type="NCBI Taxonomy" id="1773"/>
    <lineage>
        <taxon>Bacteria</taxon>
        <taxon>Bacillati</taxon>
        <taxon>Actinomycetota</taxon>
        <taxon>Actinomycetes</taxon>
        <taxon>Mycobacteriales</taxon>
        <taxon>Mycobacteriaceae</taxon>
        <taxon>Mycobacterium</taxon>
        <taxon>Mycobacterium tuberculosis complex</taxon>
    </lineage>
</organism>
<accession>A0A0U0QKB7</accession>
<gene>
    <name evidence="1" type="ORF">ERS007703_00296</name>
</gene>